<feature type="compositionally biased region" description="Gly residues" evidence="3">
    <location>
        <begin position="297"/>
        <end position="315"/>
    </location>
</feature>
<keyword evidence="2 4" id="KW-0808">Transferase</keyword>
<dbReference type="InterPro" id="IPR033904">
    <property type="entry name" value="Trans_IPPS_HH"/>
</dbReference>
<evidence type="ECO:0000256" key="3">
    <source>
        <dbReference type="SAM" id="MobiDB-lite"/>
    </source>
</evidence>
<dbReference type="PANTHER" id="PTHR31480">
    <property type="entry name" value="BIFUNCTIONAL LYCOPENE CYCLASE/PHYTOENE SYNTHASE"/>
    <property type="match status" value="1"/>
</dbReference>
<evidence type="ECO:0000256" key="2">
    <source>
        <dbReference type="ARBA" id="ARBA00022679"/>
    </source>
</evidence>
<sequence length="315" mass="33360">MTAPTHRPTVAEAYAACEEITKQAARNFAWGIRLLPADRRAALSAVYAFSRRLDDIGDGNLPDEQKIEGLAQARADIRGLDPNSSDPVIVALADAAKRFPIPLEAFIELADGVESDIVPSTYDTFDDMVGYCRLVAGTIGRLSLGIFGTTEAAGRSDAPAIADALGVALQQTNILRDVREDLLNGRVYLPQAELAAAGVKLAVDATGRLGGPEDALLDYLRAGAARADEWYERGLVLLDLLDRRSAACCGAMAGIYLRLNRRIRTDPTPVLTRRLSLPGREKAVVAARNLAGRPEGVRGGGSAGGRAGGSKGVAR</sequence>
<gene>
    <name evidence="4" type="primary">hpnD</name>
    <name evidence="4" type="ORF">I7412_35255</name>
</gene>
<dbReference type="EMBL" id="JAEACQ010000309">
    <property type="protein sequence ID" value="MBL7632322.1"/>
    <property type="molecule type" value="Genomic_DNA"/>
</dbReference>
<name>A0A937RL50_9ACTN</name>
<protein>
    <submittedName>
        <fullName evidence="4">Presqualene diphosphate synthase HpnD</fullName>
        <ecNumber evidence="4">2.5.1.103</ecNumber>
    </submittedName>
</protein>
<evidence type="ECO:0000256" key="1">
    <source>
        <dbReference type="ARBA" id="ARBA00004684"/>
    </source>
</evidence>
<dbReference type="SFLD" id="SFLDS00005">
    <property type="entry name" value="Isoprenoid_Synthase_Type_I"/>
    <property type="match status" value="1"/>
</dbReference>
<dbReference type="InterPro" id="IPR019845">
    <property type="entry name" value="Squalene/phytoene_synthase_CS"/>
</dbReference>
<dbReference type="PROSITE" id="PS01045">
    <property type="entry name" value="SQUALEN_PHYTOEN_SYN_2"/>
    <property type="match status" value="1"/>
</dbReference>
<dbReference type="SUPFAM" id="SSF48576">
    <property type="entry name" value="Terpenoid synthases"/>
    <property type="match status" value="1"/>
</dbReference>
<dbReference type="InterPro" id="IPR017828">
    <property type="entry name" value="SQ_synth_HpnD-like"/>
</dbReference>
<dbReference type="AlphaFoldDB" id="A0A937RL50"/>
<evidence type="ECO:0000313" key="4">
    <source>
        <dbReference type="EMBL" id="MBL7632322.1"/>
    </source>
</evidence>
<proteinExistence type="predicted"/>
<reference evidence="4" key="1">
    <citation type="submission" date="2020-12" db="EMBL/GenBank/DDBJ databases">
        <title>Genomic characterization of non-nitrogen-fixing Frankia strains.</title>
        <authorList>
            <person name="Carlos-Shanley C."/>
            <person name="Guerra T."/>
            <person name="Hahn D."/>
        </authorList>
    </citation>
    <scope>NUCLEOTIDE SEQUENCE</scope>
    <source>
        <strain evidence="4">CN6</strain>
    </source>
</reference>
<feature type="region of interest" description="Disordered" evidence="3">
    <location>
        <begin position="295"/>
        <end position="315"/>
    </location>
</feature>
<dbReference type="SFLD" id="SFLDG01018">
    <property type="entry name" value="Squalene/Phytoene_Synthase_Lik"/>
    <property type="match status" value="1"/>
</dbReference>
<dbReference type="InterPro" id="IPR008949">
    <property type="entry name" value="Isoprenoid_synthase_dom_sf"/>
</dbReference>
<comment type="caution">
    <text evidence="4">The sequence shown here is derived from an EMBL/GenBank/DDBJ whole genome shotgun (WGS) entry which is preliminary data.</text>
</comment>
<keyword evidence="5" id="KW-1185">Reference proteome</keyword>
<dbReference type="RefSeq" id="WP_203007002.1">
    <property type="nucleotide sequence ID" value="NZ_JADWYU010000108.1"/>
</dbReference>
<dbReference type="Gene3D" id="1.10.600.10">
    <property type="entry name" value="Farnesyl Diphosphate Synthase"/>
    <property type="match status" value="1"/>
</dbReference>
<comment type="pathway">
    <text evidence="1">Carotenoid biosynthesis; phytoene biosynthesis.</text>
</comment>
<dbReference type="EC" id="2.5.1.103" evidence="4"/>
<evidence type="ECO:0000313" key="5">
    <source>
        <dbReference type="Proteomes" id="UP000604475"/>
    </source>
</evidence>
<dbReference type="GO" id="GO:0051996">
    <property type="term" value="F:squalene synthase [NAD(P)H] activity"/>
    <property type="evidence" value="ECO:0007669"/>
    <property type="project" value="InterPro"/>
</dbReference>
<dbReference type="Proteomes" id="UP000604475">
    <property type="component" value="Unassembled WGS sequence"/>
</dbReference>
<dbReference type="InterPro" id="IPR002060">
    <property type="entry name" value="Squ/phyt_synthse"/>
</dbReference>
<accession>A0A937RL50</accession>
<organism evidence="4 5">
    <name type="scientific">Frankia nepalensis</name>
    <dbReference type="NCBI Taxonomy" id="1836974"/>
    <lineage>
        <taxon>Bacteria</taxon>
        <taxon>Bacillati</taxon>
        <taxon>Actinomycetota</taxon>
        <taxon>Actinomycetes</taxon>
        <taxon>Frankiales</taxon>
        <taxon>Frankiaceae</taxon>
        <taxon>Frankia</taxon>
    </lineage>
</organism>
<dbReference type="Pfam" id="PF00494">
    <property type="entry name" value="SQS_PSY"/>
    <property type="match status" value="1"/>
</dbReference>
<dbReference type="SFLD" id="SFLDG01212">
    <property type="entry name" value="Phytoene_synthase_like"/>
    <property type="match status" value="1"/>
</dbReference>
<dbReference type="InterPro" id="IPR044843">
    <property type="entry name" value="Trans_IPPS_bact-type"/>
</dbReference>
<dbReference type="PROSITE" id="PS01044">
    <property type="entry name" value="SQUALEN_PHYTOEN_SYN_1"/>
    <property type="match status" value="1"/>
</dbReference>
<dbReference type="NCBIfam" id="TIGR03465">
    <property type="entry name" value="HpnD"/>
    <property type="match status" value="1"/>
</dbReference>
<dbReference type="GO" id="GO:0004311">
    <property type="term" value="F:geranylgeranyl diphosphate synthase activity"/>
    <property type="evidence" value="ECO:0007669"/>
    <property type="project" value="InterPro"/>
</dbReference>
<dbReference type="CDD" id="cd00683">
    <property type="entry name" value="Trans_IPPS_HH"/>
    <property type="match status" value="1"/>
</dbReference>
<dbReference type="GO" id="GO:0016117">
    <property type="term" value="P:carotenoid biosynthetic process"/>
    <property type="evidence" value="ECO:0007669"/>
    <property type="project" value="InterPro"/>
</dbReference>